<dbReference type="RefSeq" id="WP_189362033.1">
    <property type="nucleotide sequence ID" value="NZ_MCIF01000002.1"/>
</dbReference>
<keyword evidence="4" id="KW-0233">DNA recombination</keyword>
<sequence length="404" mass="45423">MAQVQRTIPILLPADEDLRQTLAVFQAVQQQLSAPCFNGGRPLSAVRLHRACYQEVRGQLNAQMTCTAIRLVAAAYQSAQSNRRPPRHPFQFRRRRALFLIGPRGRDASLRPDGSLSIWTVAGRKQLPYRVPEAFQQRLAQAKTIDSLMVLERAGQLIGRLTLTLEVPDPPAACPETEAIVGIDLNETNALVAVDGEERVLFVSGKAVKVRNRRTAKTRARLQRKLAAHKAQHRDTRSVRRVLKRLGRRQRHRTQTFAQTVAKRLVDWAPPQAVLVFERLQVPPPQQEQIRGRALRRRLALWQRGLIRRWAEQQAQEQGLRVVEVNPAYTSQICSHCGQRGTRRRHRFTCPHCGAEEHADINAARNIRTRARCTVLRGSGLLSTSPEARAAEAAGKPLAPARGS</sequence>
<keyword evidence="8" id="KW-1185">Reference proteome</keyword>
<accession>A0A328VKC4</accession>
<evidence type="ECO:0000256" key="1">
    <source>
        <dbReference type="ARBA" id="ARBA00008761"/>
    </source>
</evidence>
<evidence type="ECO:0000313" key="8">
    <source>
        <dbReference type="Proteomes" id="UP000248706"/>
    </source>
</evidence>
<feature type="domain" description="Probable transposase IS891/IS1136/IS1341" evidence="5">
    <location>
        <begin position="166"/>
        <end position="265"/>
    </location>
</feature>
<name>A0A328VKC4_9CHLR</name>
<dbReference type="InterPro" id="IPR001959">
    <property type="entry name" value="Transposase"/>
</dbReference>
<gene>
    <name evidence="7" type="ORF">A4R35_18675</name>
</gene>
<protein>
    <recommendedName>
        <fullName evidence="9">Transposase</fullName>
    </recommendedName>
</protein>
<evidence type="ECO:0000313" key="7">
    <source>
        <dbReference type="EMBL" id="RAQ97569.1"/>
    </source>
</evidence>
<keyword evidence="2" id="KW-0815">Transposition</keyword>
<dbReference type="NCBIfam" id="TIGR01766">
    <property type="entry name" value="IS200/IS605 family accessory protein TnpB-like domain"/>
    <property type="match status" value="1"/>
</dbReference>
<dbReference type="EMBL" id="MCIF01000002">
    <property type="protein sequence ID" value="RAQ97569.1"/>
    <property type="molecule type" value="Genomic_DNA"/>
</dbReference>
<organism evidence="7 8">
    <name type="scientific">Thermogemmatispora tikiterensis</name>
    <dbReference type="NCBI Taxonomy" id="1825093"/>
    <lineage>
        <taxon>Bacteria</taxon>
        <taxon>Bacillati</taxon>
        <taxon>Chloroflexota</taxon>
        <taxon>Ktedonobacteria</taxon>
        <taxon>Thermogemmatisporales</taxon>
        <taxon>Thermogemmatisporaceae</taxon>
        <taxon>Thermogemmatispora</taxon>
    </lineage>
</organism>
<comment type="similarity">
    <text evidence="1">In the C-terminal section; belongs to the transposase 35 family.</text>
</comment>
<dbReference type="GO" id="GO:0032196">
    <property type="term" value="P:transposition"/>
    <property type="evidence" value="ECO:0007669"/>
    <property type="project" value="UniProtKB-KW"/>
</dbReference>
<dbReference type="InterPro" id="IPR010095">
    <property type="entry name" value="Cas12f1-like_TNB"/>
</dbReference>
<comment type="caution">
    <text evidence="7">The sequence shown here is derived from an EMBL/GenBank/DDBJ whole genome shotgun (WGS) entry which is preliminary data.</text>
</comment>
<evidence type="ECO:0000256" key="4">
    <source>
        <dbReference type="ARBA" id="ARBA00023172"/>
    </source>
</evidence>
<proteinExistence type="inferred from homology"/>
<evidence type="ECO:0000256" key="2">
    <source>
        <dbReference type="ARBA" id="ARBA00022578"/>
    </source>
</evidence>
<feature type="domain" description="Cas12f1-like TNB" evidence="6">
    <location>
        <begin position="307"/>
        <end position="367"/>
    </location>
</feature>
<dbReference type="GO" id="GO:0006310">
    <property type="term" value="P:DNA recombination"/>
    <property type="evidence" value="ECO:0007669"/>
    <property type="project" value="UniProtKB-KW"/>
</dbReference>
<evidence type="ECO:0000259" key="5">
    <source>
        <dbReference type="Pfam" id="PF01385"/>
    </source>
</evidence>
<dbReference type="NCBIfam" id="NF040570">
    <property type="entry name" value="guided_TnpB"/>
    <property type="match status" value="1"/>
</dbReference>
<evidence type="ECO:0000259" key="6">
    <source>
        <dbReference type="Pfam" id="PF07282"/>
    </source>
</evidence>
<evidence type="ECO:0000256" key="3">
    <source>
        <dbReference type="ARBA" id="ARBA00023125"/>
    </source>
</evidence>
<evidence type="ECO:0008006" key="9">
    <source>
        <dbReference type="Google" id="ProtNLM"/>
    </source>
</evidence>
<dbReference type="Proteomes" id="UP000248706">
    <property type="component" value="Unassembled WGS sequence"/>
</dbReference>
<keyword evidence="3" id="KW-0238">DNA-binding</keyword>
<dbReference type="Pfam" id="PF01385">
    <property type="entry name" value="OrfB_IS605"/>
    <property type="match status" value="1"/>
</dbReference>
<dbReference type="AlphaFoldDB" id="A0A328VKC4"/>
<dbReference type="GO" id="GO:0003677">
    <property type="term" value="F:DNA binding"/>
    <property type="evidence" value="ECO:0007669"/>
    <property type="project" value="UniProtKB-KW"/>
</dbReference>
<reference evidence="7 8" key="1">
    <citation type="submission" date="2016-08" db="EMBL/GenBank/DDBJ databases">
        <title>Analysis of Carbohydrate Active Enzymes in Thermogemmatispora T81 Reveals Carbohydrate Degradation Ability.</title>
        <authorList>
            <person name="Tomazini A."/>
            <person name="Lal S."/>
            <person name="Stott M."/>
            <person name="Henrissat B."/>
            <person name="Polikarpov I."/>
            <person name="Sparling R."/>
            <person name="Levin D.B."/>
        </authorList>
    </citation>
    <scope>NUCLEOTIDE SEQUENCE [LARGE SCALE GENOMIC DNA]</scope>
    <source>
        <strain evidence="7 8">T81</strain>
    </source>
</reference>
<dbReference type="Pfam" id="PF07282">
    <property type="entry name" value="Cas12f1-like_TNB"/>
    <property type="match status" value="1"/>
</dbReference>